<dbReference type="Pfam" id="PF04082">
    <property type="entry name" value="Fungal_trans"/>
    <property type="match status" value="1"/>
</dbReference>
<keyword evidence="4" id="KW-0238">DNA-binding</keyword>
<evidence type="ECO:0000256" key="3">
    <source>
        <dbReference type="ARBA" id="ARBA00023015"/>
    </source>
</evidence>
<keyword evidence="5" id="KW-0804">Transcription</keyword>
<comment type="caution">
    <text evidence="8">The sequence shown here is derived from an EMBL/GenBank/DDBJ whole genome shotgun (WGS) entry which is preliminary data.</text>
</comment>
<dbReference type="GO" id="GO:0006351">
    <property type="term" value="P:DNA-templated transcription"/>
    <property type="evidence" value="ECO:0007669"/>
    <property type="project" value="InterPro"/>
</dbReference>
<evidence type="ECO:0000256" key="4">
    <source>
        <dbReference type="ARBA" id="ARBA00023125"/>
    </source>
</evidence>
<dbReference type="PANTHER" id="PTHR31313">
    <property type="entry name" value="TY1 ENHANCER ACTIVATOR"/>
    <property type="match status" value="1"/>
</dbReference>
<keyword evidence="1" id="KW-0479">Metal-binding</keyword>
<keyword evidence="2" id="KW-0862">Zinc</keyword>
<reference evidence="8" key="1">
    <citation type="journal article" date="2021" name="Mol. Plant Pathol.">
        <title>A 20-kb lineage-specific genomic region tames virulence in pathogenic amphidiploid Verticillium longisporum.</title>
        <authorList>
            <person name="Harting R."/>
            <person name="Starke J."/>
            <person name="Kusch H."/>
            <person name="Poggeler S."/>
            <person name="Maurus I."/>
            <person name="Schluter R."/>
            <person name="Landesfeind M."/>
            <person name="Bulla I."/>
            <person name="Nowrousian M."/>
            <person name="de Jonge R."/>
            <person name="Stahlhut G."/>
            <person name="Hoff K.J."/>
            <person name="Asshauer K.P."/>
            <person name="Thurmer A."/>
            <person name="Stanke M."/>
            <person name="Daniel R."/>
            <person name="Morgenstern B."/>
            <person name="Thomma B.P.H.J."/>
            <person name="Kronstad J.W."/>
            <person name="Braus-Stromeyer S.A."/>
            <person name="Braus G.H."/>
        </authorList>
    </citation>
    <scope>NUCLEOTIDE SEQUENCE</scope>
    <source>
        <strain evidence="8">Vl32</strain>
    </source>
</reference>
<gene>
    <name evidence="8" type="ORF">HYQ45_018826</name>
</gene>
<protein>
    <submittedName>
        <fullName evidence="8">Nitrogen assimilation transcription factor nirA like protein</fullName>
    </submittedName>
</protein>
<dbReference type="GO" id="GO:0003677">
    <property type="term" value="F:DNA binding"/>
    <property type="evidence" value="ECO:0007669"/>
    <property type="project" value="UniProtKB-KW"/>
</dbReference>
<dbReference type="SMART" id="SM00906">
    <property type="entry name" value="Fungal_trans"/>
    <property type="match status" value="1"/>
</dbReference>
<dbReference type="InterPro" id="IPR051615">
    <property type="entry name" value="Transcr_Regulatory_Elem"/>
</dbReference>
<evidence type="ECO:0000256" key="1">
    <source>
        <dbReference type="ARBA" id="ARBA00022723"/>
    </source>
</evidence>
<accession>A0A8I2ZXH2</accession>
<dbReference type="GO" id="GO:0008270">
    <property type="term" value="F:zinc ion binding"/>
    <property type="evidence" value="ECO:0007669"/>
    <property type="project" value="InterPro"/>
</dbReference>
<dbReference type="CDD" id="cd12148">
    <property type="entry name" value="fungal_TF_MHR"/>
    <property type="match status" value="1"/>
</dbReference>
<proteinExistence type="predicted"/>
<evidence type="ECO:0000256" key="2">
    <source>
        <dbReference type="ARBA" id="ARBA00022833"/>
    </source>
</evidence>
<organism evidence="8 9">
    <name type="scientific">Verticillium longisporum</name>
    <name type="common">Verticillium dahliae var. longisporum</name>
    <dbReference type="NCBI Taxonomy" id="100787"/>
    <lineage>
        <taxon>Eukaryota</taxon>
        <taxon>Fungi</taxon>
        <taxon>Dikarya</taxon>
        <taxon>Ascomycota</taxon>
        <taxon>Pezizomycotina</taxon>
        <taxon>Sordariomycetes</taxon>
        <taxon>Hypocreomycetidae</taxon>
        <taxon>Glomerellales</taxon>
        <taxon>Plectosphaerellaceae</taxon>
        <taxon>Verticillium</taxon>
    </lineage>
</organism>
<evidence type="ECO:0000259" key="7">
    <source>
        <dbReference type="SMART" id="SM00906"/>
    </source>
</evidence>
<keyword evidence="6" id="KW-0539">Nucleus</keyword>
<dbReference type="EMBL" id="JAEMWZ010000038">
    <property type="protein sequence ID" value="KAG7141008.1"/>
    <property type="molecule type" value="Genomic_DNA"/>
</dbReference>
<dbReference type="Proteomes" id="UP000689129">
    <property type="component" value="Unassembled WGS sequence"/>
</dbReference>
<sequence>MSSAGSLANHATQRRNPLFNFIYRPAFTRDLQTLGPYYSHTLMNAVLSHSIRWGRSDPATKKILDQSYEGGAIFGKHARSMLFDELSQGQYSIPTVQTLLLLSAQECSVGNSAQAWIYSGLAFRIIDHLGICVDGQRYPGSVQLSEEDVEIRHRVFWSCYFWDKMISLYLGRSPSLQQSSVSPPQIMQPLVSRLTLDSATQLTAALHSEEGQDTVTKTHGGEYPFKAYVGH</sequence>
<evidence type="ECO:0000313" key="9">
    <source>
        <dbReference type="Proteomes" id="UP000689129"/>
    </source>
</evidence>
<feature type="domain" description="Xylanolytic transcriptional activator regulatory" evidence="7">
    <location>
        <begin position="115"/>
        <end position="197"/>
    </location>
</feature>
<evidence type="ECO:0000256" key="5">
    <source>
        <dbReference type="ARBA" id="ARBA00023163"/>
    </source>
</evidence>
<dbReference type="AlphaFoldDB" id="A0A8I2ZXH2"/>
<dbReference type="OrthoDB" id="4161332at2759"/>
<name>A0A8I2ZXH2_VERLO</name>
<dbReference type="PANTHER" id="PTHR31313:SF85">
    <property type="entry name" value="ZN(II)2CYS6 TRANSCRIPTION FACTOR (EUROFUNG)"/>
    <property type="match status" value="1"/>
</dbReference>
<dbReference type="InterPro" id="IPR007219">
    <property type="entry name" value="XnlR_reg_dom"/>
</dbReference>
<evidence type="ECO:0000313" key="8">
    <source>
        <dbReference type="EMBL" id="KAG7141008.1"/>
    </source>
</evidence>
<evidence type="ECO:0000256" key="6">
    <source>
        <dbReference type="ARBA" id="ARBA00023242"/>
    </source>
</evidence>
<keyword evidence="3" id="KW-0805">Transcription regulation</keyword>